<keyword evidence="6" id="KW-0862">Zinc</keyword>
<evidence type="ECO:0000256" key="1">
    <source>
        <dbReference type="ARBA" id="ARBA00022562"/>
    </source>
</evidence>
<organismHost>
    <name type="scientific">Homo sapiens</name>
    <name type="common">Human</name>
    <dbReference type="NCBI Taxonomy" id="9606"/>
</organismHost>
<accession>A0A0F7GIC6</accession>
<dbReference type="GO" id="GO:0006260">
    <property type="term" value="P:DNA replication"/>
    <property type="evidence" value="ECO:0007669"/>
    <property type="project" value="UniProtKB-KW"/>
</dbReference>
<evidence type="ECO:0000256" key="2">
    <source>
        <dbReference type="ARBA" id="ARBA00022679"/>
    </source>
</evidence>
<protein>
    <submittedName>
        <fullName evidence="7">ORF6</fullName>
    </submittedName>
</protein>
<dbReference type="GO" id="GO:0003899">
    <property type="term" value="F:DNA-directed RNA polymerase activity"/>
    <property type="evidence" value="ECO:0007669"/>
    <property type="project" value="InterPro"/>
</dbReference>
<gene>
    <name evidence="7" type="primary">ORF6</name>
</gene>
<dbReference type="EMBL" id="KP771891">
    <property type="protein sequence ID" value="AKG56220.1"/>
    <property type="molecule type" value="Genomic_DNA"/>
</dbReference>
<dbReference type="Pfam" id="PF03121">
    <property type="entry name" value="Herpes_UL52"/>
    <property type="match status" value="1"/>
</dbReference>
<reference evidence="7" key="1">
    <citation type="journal article" date="2015" name="J. Virol.">
        <title>Recombination of Globally Circulating Varicella-Zoster Virus.</title>
        <authorList>
            <person name="Norberg P."/>
            <person name="Depledge D.P."/>
            <person name="Kundu S."/>
            <person name="Atkinson C."/>
            <person name="Brown J."/>
            <person name="Haque T."/>
            <person name="Hussaini Y."/>
            <person name="MacMahon E."/>
            <person name="Molyneaux P."/>
            <person name="Papaevangelou V."/>
            <person name="Sengupta N."/>
            <person name="Koay E.S."/>
            <person name="Tang J.W."/>
            <person name="Underhill G.S."/>
            <person name="Grahn A."/>
            <person name="Studahl M."/>
            <person name="Breuer J."/>
            <person name="Bergstrom T."/>
        </authorList>
    </citation>
    <scope>NUCLEOTIDE SEQUENCE</scope>
    <source>
        <strain evidence="7">DE10-1515</strain>
    </source>
</reference>
<dbReference type="InterPro" id="IPR033685">
    <property type="entry name" value="HSV_PRIM"/>
</dbReference>
<keyword evidence="3" id="KW-0235">DNA replication</keyword>
<keyword evidence="4" id="KW-0479">Metal-binding</keyword>
<keyword evidence="1" id="KW-1048">Host nucleus</keyword>
<keyword evidence="5" id="KW-0863">Zinc-finger</keyword>
<proteinExistence type="inferred from homology"/>
<sequence>MDKSSKPTIRLLFATKGCAISHSLLLLTGQISTEPLYVVSYTWTPDLDDVFVKNGREEITQVIPTKRPREVTENDEENQIMHLFCSRDVNVIFYLIGGFSTGDVRSRVWPIFFCCFKTQTDFKALYKALWYGAPLNPHIISDTLCISETFDIHSEVIQTLMVTTHHLNRKGLSDNGLCITEATLCKLVKKSVGRQELTSLYAHYERQVLAAYRRLYWGYGCSPFWYIVRFGPSEKTLVLATRYYLLQTDTSYNTLETPLYDLQAIKDLFLTYQVPALPNCSGYNISDLLSFDKLSMFCCSSTYTRGLTAKNALSYILQRIHTDTTEIHAVSEYITNDRKGLKVPDREFVDYIYLAHFECFNRKQIADHLQAVTYSDFANKPVLLKSSNLGKRATANFFNHVRSRLNMRDYIKKNVICDVTELGPEIGHKYTITKTYTLSLTYAAKPSKFIGVCDLATTLTRRVENIEKQFSPYGWSSTIPSNPPGFDELSNFEDSGVSAEALRAANFANDTPNQSGRTGFDTSPGITKLLLFFSAATGIATHDVSILSYKTPLEALIGHSEVTGPMPVYRVALPHGAQAFAVIANDTWSSITNRYTLPHEARLIAEDLKQINPCNFVAASLRDMQLTLLLSTSVKNVSKISSNIPKDQLYINRNELFNTNLIITNLILDVDFHIRKPIPLGILHAGMRAFRHGILTAMQLLFPKAVVNPNKDPCYFYKTACPEPTVEVLDDDNLLDITSHSDIDFYIENGELYTCVEENYTEDVWFFDTQTTSEVHTHADVSNNENLHETLPCNCKEKIGFRVCVPIPNPYALVGSSTLKGFAQILQQAVLLEREFVEYIGPYLRDFSFIDTGVYSHGHSLRLPFFSKVTTTGTAVGQLLPFYVVPEQCIDILAFVTSHRNPANFHFHSRPQSNVPVQFILHNLGGEYAEFFERKVARNKQIFSSPQISLTKALKERGVTCLDAFTLEAFVDSTILESIVEHIAVHFPGRDREYTLTSSKCIAIKRDWVLFQLICGTKGFTCLRYPHRGGRTAPRTFVSLRVDHHNRLCISLAQQCFATKCDSNRMHTIFTLEVPNYPNLTSS</sequence>
<organism evidence="7">
    <name type="scientific">Human herpesvirus 3</name>
    <name type="common">HHV-3</name>
    <name type="synonym">Varicella-zoster virus</name>
    <dbReference type="NCBI Taxonomy" id="10335"/>
    <lineage>
        <taxon>Viruses</taxon>
        <taxon>Duplodnaviria</taxon>
        <taxon>Heunggongvirae</taxon>
        <taxon>Peploviricota</taxon>
        <taxon>Herviviricetes</taxon>
        <taxon>Herpesvirales</taxon>
        <taxon>Orthoherpesviridae</taxon>
        <taxon>Alphaherpesvirinae</taxon>
        <taxon>Varicellovirus</taxon>
        <taxon>Varicellovirus humanalpha3</taxon>
    </lineage>
</organism>
<dbReference type="GO" id="GO:0008270">
    <property type="term" value="F:zinc ion binding"/>
    <property type="evidence" value="ECO:0007669"/>
    <property type="project" value="UniProtKB-KW"/>
</dbReference>
<evidence type="ECO:0000256" key="5">
    <source>
        <dbReference type="ARBA" id="ARBA00022771"/>
    </source>
</evidence>
<evidence type="ECO:0000256" key="6">
    <source>
        <dbReference type="ARBA" id="ARBA00022833"/>
    </source>
</evidence>
<name>A0A0F7GIC6_HHV3</name>
<keyword evidence="2" id="KW-0808">Transferase</keyword>
<dbReference type="GO" id="GO:0039686">
    <property type="term" value="P:bidirectional double-stranded viral DNA replication"/>
    <property type="evidence" value="ECO:0007669"/>
    <property type="project" value="InterPro"/>
</dbReference>
<evidence type="ECO:0000313" key="7">
    <source>
        <dbReference type="EMBL" id="AKG56220.1"/>
    </source>
</evidence>
<evidence type="ECO:0000256" key="4">
    <source>
        <dbReference type="ARBA" id="ARBA00022723"/>
    </source>
</evidence>
<evidence type="ECO:0000256" key="3">
    <source>
        <dbReference type="ARBA" id="ARBA00022705"/>
    </source>
</evidence>
<dbReference type="HAMAP" id="MF_04011">
    <property type="entry name" value="HSV_PRIM"/>
    <property type="match status" value="1"/>
</dbReference>